<dbReference type="PANTHER" id="PTHR46095:SF1">
    <property type="entry name" value="ZINC FINGER PROTEIN 593"/>
    <property type="match status" value="1"/>
</dbReference>
<dbReference type="InterPro" id="IPR036236">
    <property type="entry name" value="Znf_C2H2_sf"/>
</dbReference>
<feature type="compositionally biased region" description="Low complexity" evidence="10">
    <location>
        <begin position="66"/>
        <end position="93"/>
    </location>
</feature>
<keyword evidence="7" id="KW-0862">Zinc</keyword>
<evidence type="ECO:0000256" key="5">
    <source>
        <dbReference type="ARBA" id="ARBA00022723"/>
    </source>
</evidence>
<dbReference type="PhylomeDB" id="A0A0D2VWH4"/>
<dbReference type="STRING" id="595528.A0A0D2VWH4"/>
<feature type="region of interest" description="Disordered" evidence="10">
    <location>
        <begin position="41"/>
        <end position="93"/>
    </location>
</feature>
<comment type="subcellular location">
    <subcellularLocation>
        <location evidence="2">Cytoplasm</location>
    </subcellularLocation>
    <subcellularLocation>
        <location evidence="1">Nucleus</location>
    </subcellularLocation>
</comment>
<dbReference type="EMBL" id="KE346370">
    <property type="protein sequence ID" value="KJE95932.1"/>
    <property type="molecule type" value="Genomic_DNA"/>
</dbReference>
<evidence type="ECO:0000256" key="1">
    <source>
        <dbReference type="ARBA" id="ARBA00004123"/>
    </source>
</evidence>
<evidence type="ECO:0000256" key="4">
    <source>
        <dbReference type="ARBA" id="ARBA00022517"/>
    </source>
</evidence>
<dbReference type="AlphaFoldDB" id="A0A0D2VWH4"/>
<dbReference type="Pfam" id="PF12171">
    <property type="entry name" value="zf-C2H2_jaz"/>
    <property type="match status" value="1"/>
</dbReference>
<dbReference type="PANTHER" id="PTHR46095">
    <property type="entry name" value="ZINC FINGER PROTEIN 593"/>
    <property type="match status" value="1"/>
</dbReference>
<keyword evidence="4" id="KW-0690">Ribosome biogenesis</keyword>
<proteinExistence type="inferred from homology"/>
<dbReference type="GO" id="GO:0008270">
    <property type="term" value="F:zinc ion binding"/>
    <property type="evidence" value="ECO:0007669"/>
    <property type="project" value="UniProtKB-KW"/>
</dbReference>
<comment type="similarity">
    <text evidence="9">Belongs to the ZNF593/BUD20 C2H2-type zinc-finger protein family.</text>
</comment>
<dbReference type="GO" id="GO:0043021">
    <property type="term" value="F:ribonucleoprotein complex binding"/>
    <property type="evidence" value="ECO:0007669"/>
    <property type="project" value="UniProtKB-ARBA"/>
</dbReference>
<reference evidence="13" key="1">
    <citation type="submission" date="2011-02" db="EMBL/GenBank/DDBJ databases">
        <title>The Genome Sequence of Capsaspora owczarzaki ATCC 30864.</title>
        <authorList>
            <person name="Russ C."/>
            <person name="Cuomo C."/>
            <person name="Burger G."/>
            <person name="Gray M.W."/>
            <person name="Holland P.W.H."/>
            <person name="King N."/>
            <person name="Lang F.B.F."/>
            <person name="Roger A.J."/>
            <person name="Ruiz-Trillo I."/>
            <person name="Young S.K."/>
            <person name="Zeng Q."/>
            <person name="Gargeya S."/>
            <person name="Alvarado L."/>
            <person name="Berlin A."/>
            <person name="Chapman S.B."/>
            <person name="Chen Z."/>
            <person name="Freedman E."/>
            <person name="Gellesch M."/>
            <person name="Goldberg J."/>
            <person name="Griggs A."/>
            <person name="Gujja S."/>
            <person name="Heilman E."/>
            <person name="Heiman D."/>
            <person name="Howarth C."/>
            <person name="Mehta T."/>
            <person name="Neiman D."/>
            <person name="Pearson M."/>
            <person name="Roberts A."/>
            <person name="Saif S."/>
            <person name="Shea T."/>
            <person name="Shenoy N."/>
            <person name="Sisk P."/>
            <person name="Stolte C."/>
            <person name="Sykes S."/>
            <person name="White J."/>
            <person name="Yandava C."/>
            <person name="Haas B."/>
            <person name="Nusbaum C."/>
            <person name="Birren B."/>
        </authorList>
    </citation>
    <scope>NUCLEOTIDE SEQUENCE</scope>
    <source>
        <strain evidence="13">ATCC 30864</strain>
    </source>
</reference>
<protein>
    <recommendedName>
        <fullName evidence="11">C2H2-type domain-containing protein</fullName>
    </recommendedName>
</protein>
<dbReference type="GO" id="GO:0005634">
    <property type="term" value="C:nucleus"/>
    <property type="evidence" value="ECO:0007669"/>
    <property type="project" value="UniProtKB-SubCell"/>
</dbReference>
<evidence type="ECO:0000256" key="3">
    <source>
        <dbReference type="ARBA" id="ARBA00022490"/>
    </source>
</evidence>
<dbReference type="GO" id="GO:0042254">
    <property type="term" value="P:ribosome biogenesis"/>
    <property type="evidence" value="ECO:0007669"/>
    <property type="project" value="UniProtKB-KW"/>
</dbReference>
<dbReference type="InterPro" id="IPR022755">
    <property type="entry name" value="Znf_C2H2_jaz"/>
</dbReference>
<evidence type="ECO:0000256" key="7">
    <source>
        <dbReference type="ARBA" id="ARBA00022833"/>
    </source>
</evidence>
<keyword evidence="3" id="KW-0963">Cytoplasm</keyword>
<accession>A0A0D2VWH4</accession>
<feature type="domain" description="C2H2-type" evidence="11">
    <location>
        <begin position="11"/>
        <end position="33"/>
    </location>
</feature>
<keyword evidence="8" id="KW-0539">Nucleus</keyword>
<dbReference type="GO" id="GO:0003676">
    <property type="term" value="F:nucleic acid binding"/>
    <property type="evidence" value="ECO:0007669"/>
    <property type="project" value="InterPro"/>
</dbReference>
<dbReference type="OrthoDB" id="24683at2759"/>
<sequence length="93" mass="9733">MDLPGLGQFYCVACARYFIDELSLNVHFKSKVHRRRLKELKEPAYTQEDAEAAAGMSTTLTSRSNAAGASGSGTTSTAASSSAPAPTATSMDA</sequence>
<keyword evidence="5" id="KW-0479">Metal-binding</keyword>
<name>A0A0D2VWH4_CAPO3</name>
<dbReference type="GO" id="GO:0005737">
    <property type="term" value="C:cytoplasm"/>
    <property type="evidence" value="ECO:0007669"/>
    <property type="project" value="UniProtKB-SubCell"/>
</dbReference>
<dbReference type="RefSeq" id="XP_004345070.1">
    <property type="nucleotide sequence ID" value="XM_004345020.1"/>
</dbReference>
<organism evidence="12 13">
    <name type="scientific">Capsaspora owczarzaki (strain ATCC 30864)</name>
    <dbReference type="NCBI Taxonomy" id="595528"/>
    <lineage>
        <taxon>Eukaryota</taxon>
        <taxon>Filasterea</taxon>
        <taxon>Capsaspora</taxon>
    </lineage>
</organism>
<dbReference type="SMART" id="SM00451">
    <property type="entry name" value="ZnF_U1"/>
    <property type="match status" value="1"/>
</dbReference>
<gene>
    <name evidence="12" type="ORF">CAOG_006321</name>
</gene>
<dbReference type="eggNOG" id="KOG3408">
    <property type="taxonomic scope" value="Eukaryota"/>
</dbReference>
<dbReference type="PROSITE" id="PS00028">
    <property type="entry name" value="ZINC_FINGER_C2H2_1"/>
    <property type="match status" value="1"/>
</dbReference>
<dbReference type="InterPro" id="IPR051879">
    <property type="entry name" value="C2H2-ZF_Maturation_Protein"/>
</dbReference>
<evidence type="ECO:0000256" key="9">
    <source>
        <dbReference type="ARBA" id="ARBA00038064"/>
    </source>
</evidence>
<dbReference type="SUPFAM" id="SSF57667">
    <property type="entry name" value="beta-beta-alpha zinc fingers"/>
    <property type="match status" value="1"/>
</dbReference>
<evidence type="ECO:0000259" key="11">
    <source>
        <dbReference type="PROSITE" id="PS00028"/>
    </source>
</evidence>
<dbReference type="InterPro" id="IPR013087">
    <property type="entry name" value="Znf_C2H2_type"/>
</dbReference>
<evidence type="ECO:0000313" key="13">
    <source>
        <dbReference type="Proteomes" id="UP000008743"/>
    </source>
</evidence>
<keyword evidence="13" id="KW-1185">Reference proteome</keyword>
<evidence type="ECO:0000256" key="8">
    <source>
        <dbReference type="ARBA" id="ARBA00023242"/>
    </source>
</evidence>
<feature type="compositionally biased region" description="Polar residues" evidence="10">
    <location>
        <begin position="56"/>
        <end position="65"/>
    </location>
</feature>
<dbReference type="InParanoid" id="A0A0D2VWH4"/>
<dbReference type="InterPro" id="IPR003604">
    <property type="entry name" value="Matrin/U1-like-C_Znf_C2H2"/>
</dbReference>
<evidence type="ECO:0000256" key="2">
    <source>
        <dbReference type="ARBA" id="ARBA00004496"/>
    </source>
</evidence>
<evidence type="ECO:0000256" key="10">
    <source>
        <dbReference type="SAM" id="MobiDB-lite"/>
    </source>
</evidence>
<dbReference type="FunFam" id="3.30.160.60:FF:000299">
    <property type="entry name" value="Zinc finger protein 593"/>
    <property type="match status" value="1"/>
</dbReference>
<dbReference type="Gene3D" id="3.30.160.60">
    <property type="entry name" value="Classic Zinc Finger"/>
    <property type="match status" value="1"/>
</dbReference>
<evidence type="ECO:0000256" key="6">
    <source>
        <dbReference type="ARBA" id="ARBA00022771"/>
    </source>
</evidence>
<dbReference type="Proteomes" id="UP000008743">
    <property type="component" value="Unassembled WGS sequence"/>
</dbReference>
<keyword evidence="6" id="KW-0863">Zinc-finger</keyword>
<evidence type="ECO:0000313" key="12">
    <source>
        <dbReference type="EMBL" id="KJE95932.1"/>
    </source>
</evidence>